<dbReference type="AlphaFoldDB" id="A0A9W6T5K4"/>
<evidence type="ECO:0000313" key="1">
    <source>
        <dbReference type="EMBL" id="GME79338.1"/>
    </source>
</evidence>
<proteinExistence type="predicted"/>
<reference evidence="1" key="1">
    <citation type="submission" date="2023-04" db="EMBL/GenBank/DDBJ databases">
        <title>Ambrosiozyma monospora NBRC 1965.</title>
        <authorList>
            <person name="Ichikawa N."/>
            <person name="Sato H."/>
            <person name="Tonouchi N."/>
        </authorList>
    </citation>
    <scope>NUCLEOTIDE SEQUENCE</scope>
    <source>
        <strain evidence="1">NBRC 1965</strain>
    </source>
</reference>
<accession>A0A9W6T5K4</accession>
<comment type="caution">
    <text evidence="1">The sequence shown here is derived from an EMBL/GenBank/DDBJ whole genome shotgun (WGS) entry which is preliminary data.</text>
</comment>
<protein>
    <submittedName>
        <fullName evidence="1">Unnamed protein product</fullName>
    </submittedName>
</protein>
<organism evidence="1 2">
    <name type="scientific">Ambrosiozyma monospora</name>
    <name type="common">Yeast</name>
    <name type="synonym">Endomycopsis monosporus</name>
    <dbReference type="NCBI Taxonomy" id="43982"/>
    <lineage>
        <taxon>Eukaryota</taxon>
        <taxon>Fungi</taxon>
        <taxon>Dikarya</taxon>
        <taxon>Ascomycota</taxon>
        <taxon>Saccharomycotina</taxon>
        <taxon>Pichiomycetes</taxon>
        <taxon>Pichiales</taxon>
        <taxon>Pichiaceae</taxon>
        <taxon>Ambrosiozyma</taxon>
    </lineage>
</organism>
<dbReference type="EMBL" id="BSXU01013506">
    <property type="protein sequence ID" value="GME79338.1"/>
    <property type="molecule type" value="Genomic_DNA"/>
</dbReference>
<keyword evidence="2" id="KW-1185">Reference proteome</keyword>
<dbReference type="Proteomes" id="UP001165063">
    <property type="component" value="Unassembled WGS sequence"/>
</dbReference>
<evidence type="ECO:0000313" key="2">
    <source>
        <dbReference type="Proteomes" id="UP001165063"/>
    </source>
</evidence>
<sequence>MSVQIKYRDSDARGAVQTFEITYPTDQHTSTSGRPTSTPAKALNAWPVAQHEPPLAQPVERATPHAKLTNLTGSRNSRVFLGLIPQIPSSAHCLIQYMSHDPLIT</sequence>
<name>A0A9W6T5K4_AMBMO</name>
<gene>
    <name evidence="1" type="ORF">Amon01_000981300</name>
</gene>